<dbReference type="Proteomes" id="UP001283361">
    <property type="component" value="Unassembled WGS sequence"/>
</dbReference>
<protein>
    <submittedName>
        <fullName evidence="2">Uncharacterized protein</fullName>
    </submittedName>
</protein>
<evidence type="ECO:0000313" key="2">
    <source>
        <dbReference type="EMBL" id="KAK3753152.1"/>
    </source>
</evidence>
<dbReference type="AlphaFoldDB" id="A0AAE1D268"/>
<accession>A0AAE1D268</accession>
<sequence length="104" mass="11723">MRKSKLRPDEDGHSDLISQRDKRHGQLEAAGSAGFKPSQNVFLTIQYKTVLPILEVKLYLLPPHHDSTKEASAEKLRIREGEAESAGSDTHKSHGSWENYINQD</sequence>
<feature type="compositionally biased region" description="Basic and acidic residues" evidence="1">
    <location>
        <begin position="1"/>
        <end position="26"/>
    </location>
</feature>
<feature type="compositionally biased region" description="Basic and acidic residues" evidence="1">
    <location>
        <begin position="64"/>
        <end position="82"/>
    </location>
</feature>
<feature type="region of interest" description="Disordered" evidence="1">
    <location>
        <begin position="1"/>
        <end position="32"/>
    </location>
</feature>
<keyword evidence="3" id="KW-1185">Reference proteome</keyword>
<organism evidence="2 3">
    <name type="scientific">Elysia crispata</name>
    <name type="common">lettuce slug</name>
    <dbReference type="NCBI Taxonomy" id="231223"/>
    <lineage>
        <taxon>Eukaryota</taxon>
        <taxon>Metazoa</taxon>
        <taxon>Spiralia</taxon>
        <taxon>Lophotrochozoa</taxon>
        <taxon>Mollusca</taxon>
        <taxon>Gastropoda</taxon>
        <taxon>Heterobranchia</taxon>
        <taxon>Euthyneura</taxon>
        <taxon>Panpulmonata</taxon>
        <taxon>Sacoglossa</taxon>
        <taxon>Placobranchoidea</taxon>
        <taxon>Plakobranchidae</taxon>
        <taxon>Elysia</taxon>
    </lineage>
</organism>
<comment type="caution">
    <text evidence="2">The sequence shown here is derived from an EMBL/GenBank/DDBJ whole genome shotgun (WGS) entry which is preliminary data.</text>
</comment>
<feature type="region of interest" description="Disordered" evidence="1">
    <location>
        <begin position="64"/>
        <end position="104"/>
    </location>
</feature>
<reference evidence="2" key="1">
    <citation type="journal article" date="2023" name="G3 (Bethesda)">
        <title>A reference genome for the long-term kleptoplast-retaining sea slug Elysia crispata morphotype clarki.</title>
        <authorList>
            <person name="Eastman K.E."/>
            <person name="Pendleton A.L."/>
            <person name="Shaikh M.A."/>
            <person name="Suttiyut T."/>
            <person name="Ogas R."/>
            <person name="Tomko P."/>
            <person name="Gavelis G."/>
            <person name="Widhalm J.R."/>
            <person name="Wisecaver J.H."/>
        </authorList>
    </citation>
    <scope>NUCLEOTIDE SEQUENCE</scope>
    <source>
        <strain evidence="2">ECLA1</strain>
    </source>
</reference>
<dbReference type="EMBL" id="JAWDGP010005718">
    <property type="protein sequence ID" value="KAK3753152.1"/>
    <property type="molecule type" value="Genomic_DNA"/>
</dbReference>
<evidence type="ECO:0000313" key="3">
    <source>
        <dbReference type="Proteomes" id="UP001283361"/>
    </source>
</evidence>
<gene>
    <name evidence="2" type="ORF">RRG08_024428</name>
</gene>
<evidence type="ECO:0000256" key="1">
    <source>
        <dbReference type="SAM" id="MobiDB-lite"/>
    </source>
</evidence>
<proteinExistence type="predicted"/>
<name>A0AAE1D268_9GAST</name>